<name>A0ABS5U5F2_9BACT</name>
<sequence length="967" mass="104001">MMVLNIYNNIIYDFVGTSAAGIETAGSGGLKTVNIFNNTIAGCTTGINKIQGNLLAKNNLLTGNQKAAAGIFASGTNYNATNLPSMGYSVTGAGNANDRVAQAFLFRAAKDYHLSATDIGAKDRGNNLETAFKTDAEGETRSIPWDIGADEFVPKTTIPSIPSIPSTTEVTPPVVTTFSLPSIYNRLTVPITTFTATDNMEVVAYLVSESATQPVPADSHWSSTLPTSFTFSSTGNKALYAWAKDAANNISKGISATVRLVSADTPFVFTESSLRKIRPHTPQGNATSISISSAKNGYASAQVVLSAIAETLADVDVSASIDGIDTTVYRVDNMHVVTPSHMLGDTGEWPDILLPKVDTYYGEKRNTFPFTLSNISRAYPLMKSLPAHSYGTWRDGKWYSNVTPASDYVYPYTGAETNGGGSANYNVGTGTVVTSGTYTGTANARYIVVIDGAGAVGTATFKWSRDNGKTWQRTAVTTSAAPVLLENGISVAFSGNGIVGDFAVNDEWLFYAGSARNQAIWLDMYVPSNTTIGAHIGTITVSASGKNDVVIPVTINVYDFTLPEASSLTNFFGGAAEGTDGHGISYTEPLDKVYVAAGLNHRINMGDFLTADSGGGNGFSCATYNETTGAMTFYAPSVTSFDNVMGAYLDGTGSTYTPSGIPFKGKLKVITEPSFSFGACPATDTAKRLKAARQLMVQHLKEKGWFDRLYIYLADEPSGAAAWDSIKSKGQAWRNAAPDVPLFVTTTLRNAEANAATGFIDVYVPGSISEISPLLTELSSWYFPRSNYNAFLAAPAPPKHDVWSYAACIEAGACGDVGGSYYVGWPNYAMDSSAIQNLMRTWFDRYYDYRGELYYAVNYSYYRFKKNGIDPYATNYWFGVNGDGTLFYPGTPARIGGTTHIPIESLRLKLIRKSFEDYELMHKLDALGKSSFVNSTLAPLITDAQRITNDPSAIETARIKMLEEIVR</sequence>
<evidence type="ECO:0000313" key="3">
    <source>
        <dbReference type="Proteomes" id="UP000784128"/>
    </source>
</evidence>
<proteinExistence type="predicted"/>
<organism evidence="2 3">
    <name type="scientific">Pelotalea chapellei</name>
    <dbReference type="NCBI Taxonomy" id="44671"/>
    <lineage>
        <taxon>Bacteria</taxon>
        <taxon>Pseudomonadati</taxon>
        <taxon>Thermodesulfobacteriota</taxon>
        <taxon>Desulfuromonadia</taxon>
        <taxon>Geobacterales</taxon>
        <taxon>Geobacteraceae</taxon>
        <taxon>Pelotalea</taxon>
    </lineage>
</organism>
<evidence type="ECO:0000259" key="1">
    <source>
        <dbReference type="Pfam" id="PF13320"/>
    </source>
</evidence>
<reference evidence="2 3" key="1">
    <citation type="submission" date="2021-05" db="EMBL/GenBank/DDBJ databases">
        <title>The draft genome of Geobacter chapellei DSM 13688.</title>
        <authorList>
            <person name="Xu Z."/>
            <person name="Masuda Y."/>
            <person name="Itoh H."/>
            <person name="Senoo K."/>
        </authorList>
    </citation>
    <scope>NUCLEOTIDE SEQUENCE [LARGE SCALE GENOMIC DNA]</scope>
    <source>
        <strain evidence="2 3">DSM 13688</strain>
    </source>
</reference>
<gene>
    <name evidence="2" type="ORF">KJB30_03735</name>
</gene>
<comment type="caution">
    <text evidence="2">The sequence shown here is derived from an EMBL/GenBank/DDBJ whole genome shotgun (WGS) entry which is preliminary data.</text>
</comment>
<protein>
    <submittedName>
        <fullName evidence="2">DUF4091 domain-containing protein</fullName>
    </submittedName>
</protein>
<dbReference type="Proteomes" id="UP000784128">
    <property type="component" value="Unassembled WGS sequence"/>
</dbReference>
<dbReference type="InterPro" id="IPR025150">
    <property type="entry name" value="GH123_cat"/>
</dbReference>
<accession>A0ABS5U5F2</accession>
<dbReference type="Pfam" id="PF13320">
    <property type="entry name" value="GH123_cat"/>
    <property type="match status" value="1"/>
</dbReference>
<keyword evidence="3" id="KW-1185">Reference proteome</keyword>
<feature type="domain" description="Glycoside hydrolase 123 catalytic" evidence="1">
    <location>
        <begin position="695"/>
        <end position="922"/>
    </location>
</feature>
<evidence type="ECO:0000313" key="2">
    <source>
        <dbReference type="EMBL" id="MBT1070884.1"/>
    </source>
</evidence>
<dbReference type="RefSeq" id="WP_214296601.1">
    <property type="nucleotide sequence ID" value="NZ_JAHDYS010000003.1"/>
</dbReference>
<dbReference type="EMBL" id="JAHDYS010000003">
    <property type="protein sequence ID" value="MBT1070884.1"/>
    <property type="molecule type" value="Genomic_DNA"/>
</dbReference>